<name>A0ABN7ALR8_9HEMI</name>
<protein>
    <recommendedName>
        <fullName evidence="3">ATP synthase subunit s, mitochondrial</fullName>
    </recommendedName>
</protein>
<sequence>MTSAAVRRLLQNSRCRFSTSAVLNREGFSAKERRLMELAEKRREEEIPWFLRVFASFHKKIDDRHYYDPTKFSIAKFRAWREQIDYEAEVLSQSYVEERHQTLGSDLASAHFIVFRQGKIKFVGNDRWIEKEPSAKECPDLPCRFDNSYYVEAIDASNTEIRYEGLANLVDLQQLKWISFRNCKRVDDWFVDRLTHILEPKVEHLDLSHCPGLTEKCLSCFYRLPQLKKLVLEGVAETPAFKLGCLELEDAMPGLELVGVDYSLPKAAQPQKNVETFTVRQASA</sequence>
<dbReference type="Proteomes" id="UP001307889">
    <property type="component" value="Chromosome 4"/>
</dbReference>
<dbReference type="SUPFAM" id="SSF52047">
    <property type="entry name" value="RNI-like"/>
    <property type="match status" value="1"/>
</dbReference>
<evidence type="ECO:0000313" key="1">
    <source>
        <dbReference type="EMBL" id="BES93178.1"/>
    </source>
</evidence>
<proteinExistence type="predicted"/>
<organism evidence="1 2">
    <name type="scientific">Nesidiocoris tenuis</name>
    <dbReference type="NCBI Taxonomy" id="355587"/>
    <lineage>
        <taxon>Eukaryota</taxon>
        <taxon>Metazoa</taxon>
        <taxon>Ecdysozoa</taxon>
        <taxon>Arthropoda</taxon>
        <taxon>Hexapoda</taxon>
        <taxon>Insecta</taxon>
        <taxon>Pterygota</taxon>
        <taxon>Neoptera</taxon>
        <taxon>Paraneoptera</taxon>
        <taxon>Hemiptera</taxon>
        <taxon>Heteroptera</taxon>
        <taxon>Panheteroptera</taxon>
        <taxon>Cimicomorpha</taxon>
        <taxon>Miridae</taxon>
        <taxon>Dicyphina</taxon>
        <taxon>Nesidiocoris</taxon>
    </lineage>
</organism>
<evidence type="ECO:0000313" key="2">
    <source>
        <dbReference type="Proteomes" id="UP001307889"/>
    </source>
</evidence>
<evidence type="ECO:0008006" key="3">
    <source>
        <dbReference type="Google" id="ProtNLM"/>
    </source>
</evidence>
<dbReference type="InterPro" id="IPR032675">
    <property type="entry name" value="LRR_dom_sf"/>
</dbReference>
<dbReference type="Gene3D" id="3.80.10.10">
    <property type="entry name" value="Ribonuclease Inhibitor"/>
    <property type="match status" value="1"/>
</dbReference>
<reference evidence="1 2" key="1">
    <citation type="submission" date="2023-09" db="EMBL/GenBank/DDBJ databases">
        <title>Nesidiocoris tenuis whole genome shotgun sequence.</title>
        <authorList>
            <person name="Shibata T."/>
            <person name="Shimoda M."/>
            <person name="Kobayashi T."/>
            <person name="Uehara T."/>
        </authorList>
    </citation>
    <scope>NUCLEOTIDE SEQUENCE [LARGE SCALE GENOMIC DNA]</scope>
    <source>
        <strain evidence="1 2">Japan</strain>
    </source>
</reference>
<gene>
    <name evidence="1" type="ORF">NTJ_05987</name>
</gene>
<keyword evidence="2" id="KW-1185">Reference proteome</keyword>
<dbReference type="EMBL" id="AP028912">
    <property type="protein sequence ID" value="BES93178.1"/>
    <property type="molecule type" value="Genomic_DNA"/>
</dbReference>
<accession>A0ABN7ALR8</accession>